<keyword evidence="3" id="KW-1185">Reference proteome</keyword>
<dbReference type="Proteomes" id="UP001177003">
    <property type="component" value="Chromosome 2"/>
</dbReference>
<feature type="compositionally biased region" description="Basic and acidic residues" evidence="1">
    <location>
        <begin position="125"/>
        <end position="143"/>
    </location>
</feature>
<dbReference type="EMBL" id="OX465078">
    <property type="protein sequence ID" value="CAI9272442.1"/>
    <property type="molecule type" value="Genomic_DNA"/>
</dbReference>
<feature type="compositionally biased region" description="Polar residues" evidence="1">
    <location>
        <begin position="322"/>
        <end position="331"/>
    </location>
</feature>
<feature type="region of interest" description="Disordered" evidence="1">
    <location>
        <begin position="88"/>
        <end position="331"/>
    </location>
</feature>
<dbReference type="AlphaFoldDB" id="A0AA35W068"/>
<feature type="compositionally biased region" description="Basic and acidic residues" evidence="1">
    <location>
        <begin position="196"/>
        <end position="205"/>
    </location>
</feature>
<feature type="compositionally biased region" description="Acidic residues" evidence="1">
    <location>
        <begin position="280"/>
        <end position="290"/>
    </location>
</feature>
<feature type="compositionally biased region" description="Polar residues" evidence="1">
    <location>
        <begin position="236"/>
        <end position="247"/>
    </location>
</feature>
<feature type="compositionally biased region" description="Basic and acidic residues" evidence="1">
    <location>
        <begin position="104"/>
        <end position="115"/>
    </location>
</feature>
<evidence type="ECO:0000313" key="2">
    <source>
        <dbReference type="EMBL" id="CAI9272442.1"/>
    </source>
</evidence>
<proteinExistence type="predicted"/>
<feature type="compositionally biased region" description="Basic and acidic residues" evidence="1">
    <location>
        <begin position="152"/>
        <end position="188"/>
    </location>
</feature>
<feature type="compositionally biased region" description="Polar residues" evidence="1">
    <location>
        <begin position="206"/>
        <end position="229"/>
    </location>
</feature>
<sequence>MYTLTRTKDQKARVPILHLHSPAFHELLIYNKLKSSTQSGSVWRLIESCSGSHHVETDVHHSDDKTPSVPSHITNKLHNVVNKDMMRLGRKDLKPKVQQPTVLQDKKEPEEHQVDEISNETEPDDLVHDHESEEHEDMKHEEDRENEEETTETEHELIKIKKTEVNKEEGKHSDGGEEIKEKVNEKANNEQNKVTVLEKEDEKKMNSSMKVENVSSEVGPSVNISTQTVSKEETIQHMNTSQDSNLMPSVDLKNAVSVNRNSEDSMNSNGEDENQKEQESNENENENNEESEVKNEEGGVLEEEKEALTDLGTLPESGIGGSRSTENTAAE</sequence>
<gene>
    <name evidence="2" type="ORF">LSALG_LOCUS12664</name>
</gene>
<reference evidence="2" key="1">
    <citation type="submission" date="2023-04" db="EMBL/GenBank/DDBJ databases">
        <authorList>
            <person name="Vijverberg K."/>
            <person name="Xiong W."/>
            <person name="Schranz E."/>
        </authorList>
    </citation>
    <scope>NUCLEOTIDE SEQUENCE</scope>
</reference>
<protein>
    <submittedName>
        <fullName evidence="2">Uncharacterized protein</fullName>
    </submittedName>
</protein>
<organism evidence="2 3">
    <name type="scientific">Lactuca saligna</name>
    <name type="common">Willowleaf lettuce</name>
    <dbReference type="NCBI Taxonomy" id="75948"/>
    <lineage>
        <taxon>Eukaryota</taxon>
        <taxon>Viridiplantae</taxon>
        <taxon>Streptophyta</taxon>
        <taxon>Embryophyta</taxon>
        <taxon>Tracheophyta</taxon>
        <taxon>Spermatophyta</taxon>
        <taxon>Magnoliopsida</taxon>
        <taxon>eudicotyledons</taxon>
        <taxon>Gunneridae</taxon>
        <taxon>Pentapetalae</taxon>
        <taxon>asterids</taxon>
        <taxon>campanulids</taxon>
        <taxon>Asterales</taxon>
        <taxon>Asteraceae</taxon>
        <taxon>Cichorioideae</taxon>
        <taxon>Cichorieae</taxon>
        <taxon>Lactucinae</taxon>
        <taxon>Lactuca</taxon>
    </lineage>
</organism>
<evidence type="ECO:0000256" key="1">
    <source>
        <dbReference type="SAM" id="MobiDB-lite"/>
    </source>
</evidence>
<accession>A0AA35W068</accession>
<name>A0AA35W068_LACSI</name>
<feature type="compositionally biased region" description="Polar residues" evidence="1">
    <location>
        <begin position="256"/>
        <end position="269"/>
    </location>
</feature>
<evidence type="ECO:0000313" key="3">
    <source>
        <dbReference type="Proteomes" id="UP001177003"/>
    </source>
</evidence>